<evidence type="ECO:0000256" key="2">
    <source>
        <dbReference type="ARBA" id="ARBA00022640"/>
    </source>
</evidence>
<dbReference type="KEGG" id="ccp:CHC_T00002268001"/>
<dbReference type="InterPro" id="IPR006843">
    <property type="entry name" value="PAP/fibrillin_dom"/>
</dbReference>
<evidence type="ECO:0000256" key="1">
    <source>
        <dbReference type="ARBA" id="ARBA00004474"/>
    </source>
</evidence>
<dbReference type="GO" id="GO:0009536">
    <property type="term" value="C:plastid"/>
    <property type="evidence" value="ECO:0007669"/>
    <property type="project" value="UniProtKB-SubCell"/>
</dbReference>
<name>R7Q658_CHOCR</name>
<organism evidence="5 6">
    <name type="scientific">Chondrus crispus</name>
    <name type="common">Carrageen Irish moss</name>
    <name type="synonym">Polymorpha crispa</name>
    <dbReference type="NCBI Taxonomy" id="2769"/>
    <lineage>
        <taxon>Eukaryota</taxon>
        <taxon>Rhodophyta</taxon>
        <taxon>Florideophyceae</taxon>
        <taxon>Rhodymeniophycidae</taxon>
        <taxon>Gigartinales</taxon>
        <taxon>Gigartinaceae</taxon>
        <taxon>Chondrus</taxon>
    </lineage>
</organism>
<dbReference type="PANTHER" id="PTHR31906">
    <property type="entry name" value="PLASTID-LIPID-ASSOCIATED PROTEIN 4, CHLOROPLASTIC-RELATED"/>
    <property type="match status" value="1"/>
</dbReference>
<evidence type="ECO:0000259" key="4">
    <source>
        <dbReference type="Pfam" id="PF04755"/>
    </source>
</evidence>
<dbReference type="PhylomeDB" id="R7Q658"/>
<keyword evidence="2" id="KW-0934">Plastid</keyword>
<dbReference type="OrthoDB" id="201321at2759"/>
<keyword evidence="6" id="KW-1185">Reference proteome</keyword>
<dbReference type="RefSeq" id="XP_005713282.1">
    <property type="nucleotide sequence ID" value="XM_005713225.1"/>
</dbReference>
<dbReference type="InterPro" id="IPR039633">
    <property type="entry name" value="PAP"/>
</dbReference>
<dbReference type="EMBL" id="HG001647">
    <property type="protein sequence ID" value="CDF33479.1"/>
    <property type="molecule type" value="Genomic_DNA"/>
</dbReference>
<dbReference type="Gramene" id="CDF33479">
    <property type="protein sequence ID" value="CDF33479"/>
    <property type="gene ID" value="CHC_T00002268001"/>
</dbReference>
<comment type="subcellular location">
    <subcellularLocation>
        <location evidence="1">Plastid</location>
    </subcellularLocation>
</comment>
<dbReference type="GeneID" id="17320993"/>
<evidence type="ECO:0000313" key="5">
    <source>
        <dbReference type="EMBL" id="CDF33479.1"/>
    </source>
</evidence>
<gene>
    <name evidence="5" type="ORF">CHC_T00002268001</name>
</gene>
<dbReference type="Pfam" id="PF04755">
    <property type="entry name" value="PAP_fibrillin"/>
    <property type="match status" value="1"/>
</dbReference>
<sequence length="291" mass="31576">MAFILPTPLIRRSRHDPVSFSPRRRRPVPPPPVPQRPRMTYQPDPSPYSKSDFGNGSDSAPSDVELEAVDVPASAVDAQTRAVPISDLKCSLYAAVSSTNRGLTASADDRANILSLVAELERAKPPTAPADDPGMLCGRWRLLFTNALDVLSLGLLAPVAQVGQIFQNIYEVPLEGKGDYDYDIENVVQLEPAFAPVSNVLGGQSITSITVSAEGRKTSDSRVDITFVQNAIKQEKIFGMQLPNEIPAAKFAIGSPVGYIETTFLDEDIRVARAPPVRSQEGGLFLLIREH</sequence>
<reference evidence="6" key="1">
    <citation type="journal article" date="2013" name="Proc. Natl. Acad. Sci. U.S.A.">
        <title>Genome structure and metabolic features in the red seaweed Chondrus crispus shed light on evolution of the Archaeplastida.</title>
        <authorList>
            <person name="Collen J."/>
            <person name="Porcel B."/>
            <person name="Carre W."/>
            <person name="Ball S.G."/>
            <person name="Chaparro C."/>
            <person name="Tonon T."/>
            <person name="Barbeyron T."/>
            <person name="Michel G."/>
            <person name="Noel B."/>
            <person name="Valentin K."/>
            <person name="Elias M."/>
            <person name="Artiguenave F."/>
            <person name="Arun A."/>
            <person name="Aury J.M."/>
            <person name="Barbosa-Neto J.F."/>
            <person name="Bothwell J.H."/>
            <person name="Bouget F.Y."/>
            <person name="Brillet L."/>
            <person name="Cabello-Hurtado F."/>
            <person name="Capella-Gutierrez S."/>
            <person name="Charrier B."/>
            <person name="Cladiere L."/>
            <person name="Cock J.M."/>
            <person name="Coelho S.M."/>
            <person name="Colleoni C."/>
            <person name="Czjzek M."/>
            <person name="Da Silva C."/>
            <person name="Delage L."/>
            <person name="Denoeud F."/>
            <person name="Deschamps P."/>
            <person name="Dittami S.M."/>
            <person name="Gabaldon T."/>
            <person name="Gachon C.M."/>
            <person name="Groisillier A."/>
            <person name="Herve C."/>
            <person name="Jabbari K."/>
            <person name="Katinka M."/>
            <person name="Kloareg B."/>
            <person name="Kowalczyk N."/>
            <person name="Labadie K."/>
            <person name="Leblanc C."/>
            <person name="Lopez P.J."/>
            <person name="McLachlan D.H."/>
            <person name="Meslet-Cladiere L."/>
            <person name="Moustafa A."/>
            <person name="Nehr Z."/>
            <person name="Nyvall Collen P."/>
            <person name="Panaud O."/>
            <person name="Partensky F."/>
            <person name="Poulain J."/>
            <person name="Rensing S.A."/>
            <person name="Rousvoal S."/>
            <person name="Samson G."/>
            <person name="Symeonidi A."/>
            <person name="Weissenbach J."/>
            <person name="Zambounis A."/>
            <person name="Wincker P."/>
            <person name="Boyen C."/>
        </authorList>
    </citation>
    <scope>NUCLEOTIDE SEQUENCE [LARGE SCALE GENOMIC DNA]</scope>
    <source>
        <strain evidence="6">cv. Stackhouse</strain>
    </source>
</reference>
<accession>R7Q658</accession>
<proteinExistence type="predicted"/>
<feature type="compositionally biased region" description="Polar residues" evidence="3">
    <location>
        <begin position="48"/>
        <end position="60"/>
    </location>
</feature>
<feature type="region of interest" description="Disordered" evidence="3">
    <location>
        <begin position="13"/>
        <end position="62"/>
    </location>
</feature>
<protein>
    <recommendedName>
        <fullName evidence="4">Plastid lipid-associated protein/fibrillin conserved domain-containing protein</fullName>
    </recommendedName>
</protein>
<dbReference type="AlphaFoldDB" id="R7Q658"/>
<feature type="domain" description="Plastid lipid-associated protein/fibrillin conserved" evidence="4">
    <location>
        <begin position="87"/>
        <end position="273"/>
    </location>
</feature>
<evidence type="ECO:0000256" key="3">
    <source>
        <dbReference type="SAM" id="MobiDB-lite"/>
    </source>
</evidence>
<dbReference type="OMA" id="VTQRITH"/>
<dbReference type="Proteomes" id="UP000012073">
    <property type="component" value="Unassembled WGS sequence"/>
</dbReference>
<evidence type="ECO:0000313" key="6">
    <source>
        <dbReference type="Proteomes" id="UP000012073"/>
    </source>
</evidence>
<dbReference type="STRING" id="2769.R7Q658"/>